<feature type="compositionally biased region" description="Acidic residues" evidence="1">
    <location>
        <begin position="133"/>
        <end position="152"/>
    </location>
</feature>
<evidence type="ECO:0000313" key="3">
    <source>
        <dbReference type="Proteomes" id="UP001287356"/>
    </source>
</evidence>
<name>A0AAE0TUU7_9PEZI</name>
<evidence type="ECO:0000256" key="1">
    <source>
        <dbReference type="SAM" id="MobiDB-lite"/>
    </source>
</evidence>
<dbReference type="AlphaFoldDB" id="A0AAE0TUU7"/>
<dbReference type="PANTHER" id="PTHR38167">
    <property type="entry name" value="C2H2-TYPE DOMAIN-CONTAINING PROTEIN"/>
    <property type="match status" value="1"/>
</dbReference>
<gene>
    <name evidence="2" type="ORF">B0T24DRAFT_615579</name>
</gene>
<dbReference type="EMBL" id="JAULSN010000002">
    <property type="protein sequence ID" value="KAK3380483.1"/>
    <property type="molecule type" value="Genomic_DNA"/>
</dbReference>
<protein>
    <submittedName>
        <fullName evidence="2">Uncharacterized protein</fullName>
    </submittedName>
</protein>
<reference evidence="2" key="2">
    <citation type="submission" date="2023-06" db="EMBL/GenBank/DDBJ databases">
        <authorList>
            <consortium name="Lawrence Berkeley National Laboratory"/>
            <person name="Haridas S."/>
            <person name="Hensen N."/>
            <person name="Bonometti L."/>
            <person name="Westerberg I."/>
            <person name="Brannstrom I.O."/>
            <person name="Guillou S."/>
            <person name="Cros-Aarteil S."/>
            <person name="Calhoun S."/>
            <person name="Kuo A."/>
            <person name="Mondo S."/>
            <person name="Pangilinan J."/>
            <person name="Riley R."/>
            <person name="Labutti K."/>
            <person name="Andreopoulos B."/>
            <person name="Lipzen A."/>
            <person name="Chen C."/>
            <person name="Yanf M."/>
            <person name="Daum C."/>
            <person name="Ng V."/>
            <person name="Clum A."/>
            <person name="Steindorff A."/>
            <person name="Ohm R."/>
            <person name="Martin F."/>
            <person name="Silar P."/>
            <person name="Natvig D."/>
            <person name="Lalanne C."/>
            <person name="Gautier V."/>
            <person name="Ament-Velasquez S.L."/>
            <person name="Kruys A."/>
            <person name="Hutchinson M.I."/>
            <person name="Powell A.J."/>
            <person name="Barry K."/>
            <person name="Miller A.N."/>
            <person name="Grigoriev I.V."/>
            <person name="Debuchy R."/>
            <person name="Gladieux P."/>
            <person name="Thoren M.H."/>
            <person name="Johannesson H."/>
        </authorList>
    </citation>
    <scope>NUCLEOTIDE SEQUENCE</scope>
    <source>
        <strain evidence="2">CBS 958.72</strain>
    </source>
</reference>
<dbReference type="Proteomes" id="UP001287356">
    <property type="component" value="Unassembled WGS sequence"/>
</dbReference>
<accession>A0AAE0TUU7</accession>
<feature type="compositionally biased region" description="Low complexity" evidence="1">
    <location>
        <begin position="159"/>
        <end position="182"/>
    </location>
</feature>
<organism evidence="2 3">
    <name type="scientific">Lasiosphaeria ovina</name>
    <dbReference type="NCBI Taxonomy" id="92902"/>
    <lineage>
        <taxon>Eukaryota</taxon>
        <taxon>Fungi</taxon>
        <taxon>Dikarya</taxon>
        <taxon>Ascomycota</taxon>
        <taxon>Pezizomycotina</taxon>
        <taxon>Sordariomycetes</taxon>
        <taxon>Sordariomycetidae</taxon>
        <taxon>Sordariales</taxon>
        <taxon>Lasiosphaeriaceae</taxon>
        <taxon>Lasiosphaeria</taxon>
    </lineage>
</organism>
<sequence>MSFAPERARCASAHGVSRCLPRARTSARSASVGSSEAACAPLSFPIRISESFLTRPLLTGPTELAEIEEDAPIWYEYDARFLGDPDTPKNLRKHPQGFTYPCCGKRATWKGCATGRHRAAYDGHGEPPPYASSDDDEGEPDEVIEISDDNDDEVKGKTAAAVPGSAGPASVTGPTGATVPAAVPVPTGPTGVTVPPEGAVVAPVDQAAVPVPDAVPAAV</sequence>
<comment type="caution">
    <text evidence="2">The sequence shown here is derived from an EMBL/GenBank/DDBJ whole genome shotgun (WGS) entry which is preliminary data.</text>
</comment>
<feature type="region of interest" description="Disordered" evidence="1">
    <location>
        <begin position="120"/>
        <end position="182"/>
    </location>
</feature>
<reference evidence="2" key="1">
    <citation type="journal article" date="2023" name="Mol. Phylogenet. Evol.">
        <title>Genome-scale phylogeny and comparative genomics of the fungal order Sordariales.</title>
        <authorList>
            <person name="Hensen N."/>
            <person name="Bonometti L."/>
            <person name="Westerberg I."/>
            <person name="Brannstrom I.O."/>
            <person name="Guillou S."/>
            <person name="Cros-Aarteil S."/>
            <person name="Calhoun S."/>
            <person name="Haridas S."/>
            <person name="Kuo A."/>
            <person name="Mondo S."/>
            <person name="Pangilinan J."/>
            <person name="Riley R."/>
            <person name="LaButti K."/>
            <person name="Andreopoulos B."/>
            <person name="Lipzen A."/>
            <person name="Chen C."/>
            <person name="Yan M."/>
            <person name="Daum C."/>
            <person name="Ng V."/>
            <person name="Clum A."/>
            <person name="Steindorff A."/>
            <person name="Ohm R.A."/>
            <person name="Martin F."/>
            <person name="Silar P."/>
            <person name="Natvig D.O."/>
            <person name="Lalanne C."/>
            <person name="Gautier V."/>
            <person name="Ament-Velasquez S.L."/>
            <person name="Kruys A."/>
            <person name="Hutchinson M.I."/>
            <person name="Powell A.J."/>
            <person name="Barry K."/>
            <person name="Miller A.N."/>
            <person name="Grigoriev I.V."/>
            <person name="Debuchy R."/>
            <person name="Gladieux P."/>
            <person name="Hiltunen Thoren M."/>
            <person name="Johannesson H."/>
        </authorList>
    </citation>
    <scope>NUCLEOTIDE SEQUENCE</scope>
    <source>
        <strain evidence="2">CBS 958.72</strain>
    </source>
</reference>
<evidence type="ECO:0000313" key="2">
    <source>
        <dbReference type="EMBL" id="KAK3380483.1"/>
    </source>
</evidence>
<dbReference type="PANTHER" id="PTHR38167:SF1">
    <property type="entry name" value="C2H2-TYPE DOMAIN-CONTAINING PROTEIN"/>
    <property type="match status" value="1"/>
</dbReference>
<keyword evidence="3" id="KW-1185">Reference proteome</keyword>
<proteinExistence type="predicted"/>